<feature type="non-terminal residue" evidence="3">
    <location>
        <position position="251"/>
    </location>
</feature>
<comment type="caution">
    <text evidence="3">The sequence shown here is derived from an EMBL/GenBank/DDBJ whole genome shotgun (WGS) entry which is preliminary data.</text>
</comment>
<reference evidence="3" key="1">
    <citation type="journal article" date="2014" name="Front. Microbiol.">
        <title>High frequency of phylogenetically diverse reductive dehalogenase-homologous genes in deep subseafloor sedimentary metagenomes.</title>
        <authorList>
            <person name="Kawai M."/>
            <person name="Futagami T."/>
            <person name="Toyoda A."/>
            <person name="Takaki Y."/>
            <person name="Nishi S."/>
            <person name="Hori S."/>
            <person name="Arai W."/>
            <person name="Tsubouchi T."/>
            <person name="Morono Y."/>
            <person name="Uchiyama I."/>
            <person name="Ito T."/>
            <person name="Fujiyama A."/>
            <person name="Inagaki F."/>
            <person name="Takami H."/>
        </authorList>
    </citation>
    <scope>NUCLEOTIDE SEQUENCE</scope>
    <source>
        <strain evidence="3">Expedition CK06-06</strain>
    </source>
</reference>
<keyword evidence="2" id="KW-0472">Membrane</keyword>
<protein>
    <submittedName>
        <fullName evidence="3">Uncharacterized protein</fullName>
    </submittedName>
</protein>
<keyword evidence="2" id="KW-1133">Transmembrane helix</keyword>
<organism evidence="3">
    <name type="scientific">marine sediment metagenome</name>
    <dbReference type="NCBI Taxonomy" id="412755"/>
    <lineage>
        <taxon>unclassified sequences</taxon>
        <taxon>metagenomes</taxon>
        <taxon>ecological metagenomes</taxon>
    </lineage>
</organism>
<feature type="non-terminal residue" evidence="3">
    <location>
        <position position="1"/>
    </location>
</feature>
<feature type="coiled-coil region" evidence="1">
    <location>
        <begin position="110"/>
        <end position="137"/>
    </location>
</feature>
<feature type="transmembrane region" description="Helical" evidence="2">
    <location>
        <begin position="209"/>
        <end position="231"/>
    </location>
</feature>
<evidence type="ECO:0000256" key="1">
    <source>
        <dbReference type="SAM" id="Coils"/>
    </source>
</evidence>
<gene>
    <name evidence="3" type="ORF">S01H1_65309</name>
</gene>
<accession>X0WZ97</accession>
<keyword evidence="2" id="KW-0812">Transmembrane</keyword>
<evidence type="ECO:0000256" key="2">
    <source>
        <dbReference type="SAM" id="Phobius"/>
    </source>
</evidence>
<evidence type="ECO:0000313" key="3">
    <source>
        <dbReference type="EMBL" id="GAG36045.1"/>
    </source>
</evidence>
<dbReference type="AlphaFoldDB" id="X0WZ97"/>
<sequence length="251" mass="28876">WLRYYSWQKPKHSIEHDVTLDAIVDYLRKDKSKIWILTADRSMQSLSQRWAINVMPAWISLDTVIQLLAVYGAGPKHDPNNFAPLLSRLIKAEIQLTEDLYNLEDVVELVDIEERSKELSKEEIETLANKIAKARVAGKSRYDRELSLEINRVLQRKKITENIQVQQTKQRATNLEGELTREQIRKNAILMALVKKLAEKKKQQERIKYIGIFILSLAMGALILFLGIYLLEKGDTGFAVMCIGLGLTELI</sequence>
<proteinExistence type="predicted"/>
<dbReference type="EMBL" id="BARS01043104">
    <property type="protein sequence ID" value="GAG36045.1"/>
    <property type="molecule type" value="Genomic_DNA"/>
</dbReference>
<name>X0WZ97_9ZZZZ</name>
<keyword evidence="1" id="KW-0175">Coiled coil</keyword>